<reference evidence="1 2" key="1">
    <citation type="journal article" date="2018" name="Front. Plant Sci.">
        <title>Red Clover (Trifolium pratense) and Zigzag Clover (T. medium) - A Picture of Genomic Similarities and Differences.</title>
        <authorList>
            <person name="Dluhosova J."/>
            <person name="Istvanek J."/>
            <person name="Nedelnik J."/>
            <person name="Repkova J."/>
        </authorList>
    </citation>
    <scope>NUCLEOTIDE SEQUENCE [LARGE SCALE GENOMIC DNA]</scope>
    <source>
        <strain evidence="2">cv. 10/8</strain>
        <tissue evidence="1">Leaf</tissue>
    </source>
</reference>
<organism evidence="1 2">
    <name type="scientific">Trifolium medium</name>
    <dbReference type="NCBI Taxonomy" id="97028"/>
    <lineage>
        <taxon>Eukaryota</taxon>
        <taxon>Viridiplantae</taxon>
        <taxon>Streptophyta</taxon>
        <taxon>Embryophyta</taxon>
        <taxon>Tracheophyta</taxon>
        <taxon>Spermatophyta</taxon>
        <taxon>Magnoliopsida</taxon>
        <taxon>eudicotyledons</taxon>
        <taxon>Gunneridae</taxon>
        <taxon>Pentapetalae</taxon>
        <taxon>rosids</taxon>
        <taxon>fabids</taxon>
        <taxon>Fabales</taxon>
        <taxon>Fabaceae</taxon>
        <taxon>Papilionoideae</taxon>
        <taxon>50 kb inversion clade</taxon>
        <taxon>NPAAA clade</taxon>
        <taxon>Hologalegina</taxon>
        <taxon>IRL clade</taxon>
        <taxon>Trifolieae</taxon>
        <taxon>Trifolium</taxon>
    </lineage>
</organism>
<proteinExistence type="predicted"/>
<sequence>PDSFQHVNDPPSTDIGAGVTLPIVNDAKEKKNMICHARVASSPYVCRNRKQPLSSWSHLGPFSPIPPTMWHPAWFPAPRCCLTAGEKEGRRDCPKVALEPPPLTLSLPLISFF</sequence>
<protein>
    <submittedName>
        <fullName evidence="1">Uncharacterized protein</fullName>
    </submittedName>
</protein>
<dbReference type="EMBL" id="LXQA010153684">
    <property type="protein sequence ID" value="MCI26502.1"/>
    <property type="molecule type" value="Genomic_DNA"/>
</dbReference>
<dbReference type="Proteomes" id="UP000265520">
    <property type="component" value="Unassembled WGS sequence"/>
</dbReference>
<accession>A0A392QRK4</accession>
<evidence type="ECO:0000313" key="1">
    <source>
        <dbReference type="EMBL" id="MCI26502.1"/>
    </source>
</evidence>
<dbReference type="AlphaFoldDB" id="A0A392QRK4"/>
<name>A0A392QRK4_9FABA</name>
<feature type="non-terminal residue" evidence="1">
    <location>
        <position position="1"/>
    </location>
</feature>
<comment type="caution">
    <text evidence="1">The sequence shown here is derived from an EMBL/GenBank/DDBJ whole genome shotgun (WGS) entry which is preliminary data.</text>
</comment>
<keyword evidence="2" id="KW-1185">Reference proteome</keyword>
<evidence type="ECO:0000313" key="2">
    <source>
        <dbReference type="Proteomes" id="UP000265520"/>
    </source>
</evidence>